<dbReference type="Pfam" id="PF14580">
    <property type="entry name" value="LRR_9"/>
    <property type="match status" value="1"/>
</dbReference>
<evidence type="ECO:0000313" key="13">
    <source>
        <dbReference type="Ensembl" id="ENSAPEP00000014154.1"/>
    </source>
</evidence>
<name>A0A3P8SPQ8_AMPPE</name>
<dbReference type="GO" id="GO:0005929">
    <property type="term" value="C:cilium"/>
    <property type="evidence" value="ECO:0007669"/>
    <property type="project" value="TreeGrafter"/>
</dbReference>
<keyword evidence="6 12" id="KW-0175">Coiled coil</keyword>
<evidence type="ECO:0000256" key="9">
    <source>
        <dbReference type="ARBA" id="ARBA00023273"/>
    </source>
</evidence>
<evidence type="ECO:0000256" key="1">
    <source>
        <dbReference type="ARBA" id="ARBA00004611"/>
    </source>
</evidence>
<dbReference type="PANTHER" id="PTHR45973:SF12">
    <property type="entry name" value="DYNEIN REGULATORY COMPLEX SUBUNIT 3"/>
    <property type="match status" value="1"/>
</dbReference>
<reference evidence="13" key="2">
    <citation type="submission" date="2025-08" db="UniProtKB">
        <authorList>
            <consortium name="Ensembl"/>
        </authorList>
    </citation>
    <scope>IDENTIFICATION</scope>
</reference>
<keyword evidence="8" id="KW-0206">Cytoskeleton</keyword>
<protein>
    <recommendedName>
        <fullName evidence="11">Dynein regulatory complex subunit 3</fullName>
    </recommendedName>
</protein>
<dbReference type="Ensembl" id="ENSAPET00000014531.1">
    <property type="protein sequence ID" value="ENSAPEP00000014154.1"/>
    <property type="gene ID" value="ENSAPEG00000010016.1"/>
</dbReference>
<evidence type="ECO:0000256" key="3">
    <source>
        <dbReference type="ARBA" id="ARBA00022614"/>
    </source>
</evidence>
<keyword evidence="5" id="KW-0282">Flagellum</keyword>
<evidence type="ECO:0000256" key="4">
    <source>
        <dbReference type="ARBA" id="ARBA00022737"/>
    </source>
</evidence>
<reference evidence="13" key="3">
    <citation type="submission" date="2025-09" db="UniProtKB">
        <authorList>
            <consortium name="Ensembl"/>
        </authorList>
    </citation>
    <scope>IDENTIFICATION</scope>
</reference>
<keyword evidence="7" id="KW-0969">Cilium</keyword>
<dbReference type="PROSITE" id="PS51450">
    <property type="entry name" value="LRR"/>
    <property type="match status" value="3"/>
</dbReference>
<keyword evidence="2" id="KW-0963">Cytoplasm</keyword>
<evidence type="ECO:0000256" key="8">
    <source>
        <dbReference type="ARBA" id="ARBA00023212"/>
    </source>
</evidence>
<accession>A0A3P8SPQ8</accession>
<feature type="coiled-coil region" evidence="12">
    <location>
        <begin position="204"/>
        <end position="238"/>
    </location>
</feature>
<dbReference type="InterPro" id="IPR003591">
    <property type="entry name" value="Leu-rich_rpt_typical-subtyp"/>
</dbReference>
<evidence type="ECO:0000256" key="10">
    <source>
        <dbReference type="ARBA" id="ARBA00038378"/>
    </source>
</evidence>
<evidence type="ECO:0000256" key="11">
    <source>
        <dbReference type="ARBA" id="ARBA00040950"/>
    </source>
</evidence>
<dbReference type="InterPro" id="IPR050576">
    <property type="entry name" value="Cilia_flagella_integrity"/>
</dbReference>
<evidence type="ECO:0000256" key="12">
    <source>
        <dbReference type="SAM" id="Coils"/>
    </source>
</evidence>
<evidence type="ECO:0000256" key="7">
    <source>
        <dbReference type="ARBA" id="ARBA00023069"/>
    </source>
</evidence>
<sequence>KRMNSGEATPTTMDEEFLMETALEQLYPKQAWCLPKLKEIHFSEILKLRLEYKNIQKINNLWDFTSLEKLDLNNNCIEKIQGLDHLINLTWINLSFNRIEKIEGLAALQKLEVLDLSNNRISVIENVDTLENITHFFIANNLIEELDNVLQLKKFKKLFTLNLSGNPVTKEDDYKVFIAAHMPNLTYLNYRVLDSARNEASIKYQHVLEKMQQQELQRQKHEEAQRRQEAELKLHKDAFVESLNGSYLFNSLFQDDPEAETFRLIPEVAPLLRTYPLFSWFSNPYRCVTDNMHYRPQVWRQGHICTKKHDGFNGQKATQIKAELQQISDLDELDVKINQCNDEINQLCKSLMTLEFQLVSQIEFRDMEDSYHQKVKEIAVATLEKVAEGNLDEDLPDNVALFTEKDAVMDAVATSHDNHLLKISERETRLVGGLSGWKVTLIKGIQDKELKQNRTRISDIQRYTEHLKEQLEELLLQSQ</sequence>
<dbReference type="Proteomes" id="UP000265080">
    <property type="component" value="Chromosome 14"/>
</dbReference>
<dbReference type="SMART" id="SM00369">
    <property type="entry name" value="LRR_TYP"/>
    <property type="match status" value="3"/>
</dbReference>
<keyword evidence="3" id="KW-0433">Leucine-rich repeat</keyword>
<dbReference type="AlphaFoldDB" id="A0A3P8SPQ8"/>
<proteinExistence type="inferred from homology"/>
<dbReference type="InterPro" id="IPR001611">
    <property type="entry name" value="Leu-rich_rpt"/>
</dbReference>
<keyword evidence="4" id="KW-0677">Repeat</keyword>
<dbReference type="SMART" id="SM00365">
    <property type="entry name" value="LRR_SD22"/>
    <property type="match status" value="4"/>
</dbReference>
<keyword evidence="14" id="KW-1185">Reference proteome</keyword>
<comment type="similarity">
    <text evidence="10">Belongs to the DRC3 family.</text>
</comment>
<reference evidence="13 14" key="1">
    <citation type="submission" date="2018-03" db="EMBL/GenBank/DDBJ databases">
        <title>Finding Nemo's genes: A chromosome-scale reference assembly of the genome of the orange clownfish Amphiprion percula.</title>
        <authorList>
            <person name="Lehmann R."/>
        </authorList>
    </citation>
    <scope>NUCLEOTIDE SEQUENCE</scope>
</reference>
<comment type="subcellular location">
    <subcellularLocation>
        <location evidence="1">Cytoplasm</location>
        <location evidence="1">Cytoskeleton</location>
        <location evidence="1">Flagellum axoneme</location>
    </subcellularLocation>
</comment>
<organism evidence="13 14">
    <name type="scientific">Amphiprion percula</name>
    <name type="common">Orange clownfish</name>
    <name type="synonym">Lutjanus percula</name>
    <dbReference type="NCBI Taxonomy" id="161767"/>
    <lineage>
        <taxon>Eukaryota</taxon>
        <taxon>Metazoa</taxon>
        <taxon>Chordata</taxon>
        <taxon>Craniata</taxon>
        <taxon>Vertebrata</taxon>
        <taxon>Euteleostomi</taxon>
        <taxon>Actinopterygii</taxon>
        <taxon>Neopterygii</taxon>
        <taxon>Teleostei</taxon>
        <taxon>Neoteleostei</taxon>
        <taxon>Acanthomorphata</taxon>
        <taxon>Ovalentaria</taxon>
        <taxon>Pomacentridae</taxon>
        <taxon>Amphiprion</taxon>
    </lineage>
</organism>
<evidence type="ECO:0000313" key="14">
    <source>
        <dbReference type="Proteomes" id="UP000265080"/>
    </source>
</evidence>
<evidence type="ECO:0000256" key="5">
    <source>
        <dbReference type="ARBA" id="ARBA00022846"/>
    </source>
</evidence>
<dbReference type="SUPFAM" id="SSF52058">
    <property type="entry name" value="L domain-like"/>
    <property type="match status" value="1"/>
</dbReference>
<dbReference type="PANTHER" id="PTHR45973">
    <property type="entry name" value="PROTEIN PHOSPHATASE 1 REGULATORY SUBUNIT SDS22-RELATED"/>
    <property type="match status" value="1"/>
</dbReference>
<dbReference type="GeneTree" id="ENSGT00940000159298"/>
<dbReference type="Gene3D" id="3.80.10.10">
    <property type="entry name" value="Ribonuclease Inhibitor"/>
    <property type="match status" value="2"/>
</dbReference>
<keyword evidence="9" id="KW-0966">Cell projection</keyword>
<evidence type="ECO:0000256" key="2">
    <source>
        <dbReference type="ARBA" id="ARBA00022490"/>
    </source>
</evidence>
<evidence type="ECO:0000256" key="6">
    <source>
        <dbReference type="ARBA" id="ARBA00023054"/>
    </source>
</evidence>
<dbReference type="InterPro" id="IPR032675">
    <property type="entry name" value="LRR_dom_sf"/>
</dbReference>